<dbReference type="PANTHER" id="PTHR23501">
    <property type="entry name" value="MAJOR FACILITATOR SUPERFAMILY"/>
    <property type="match status" value="1"/>
</dbReference>
<evidence type="ECO:0000259" key="8">
    <source>
        <dbReference type="PROSITE" id="PS50850"/>
    </source>
</evidence>
<dbReference type="CDD" id="cd17503">
    <property type="entry name" value="MFS_LmrB_MDR_like"/>
    <property type="match status" value="1"/>
</dbReference>
<dbReference type="GO" id="GO:0022857">
    <property type="term" value="F:transmembrane transporter activity"/>
    <property type="evidence" value="ECO:0007669"/>
    <property type="project" value="InterPro"/>
</dbReference>
<keyword evidence="2" id="KW-0813">Transport</keyword>
<feature type="transmembrane region" description="Helical" evidence="7">
    <location>
        <begin position="281"/>
        <end position="302"/>
    </location>
</feature>
<proteinExistence type="predicted"/>
<dbReference type="InterPro" id="IPR011701">
    <property type="entry name" value="MFS"/>
</dbReference>
<keyword evidence="4 7" id="KW-0812">Transmembrane</keyword>
<protein>
    <submittedName>
        <fullName evidence="9">Inner membrane component of tripartite multidrug resistance system</fullName>
    </submittedName>
</protein>
<feature type="transmembrane region" description="Helical" evidence="7">
    <location>
        <begin position="347"/>
        <end position="364"/>
    </location>
</feature>
<feature type="transmembrane region" description="Helical" evidence="7">
    <location>
        <begin position="376"/>
        <end position="399"/>
    </location>
</feature>
<dbReference type="Pfam" id="PF07690">
    <property type="entry name" value="MFS_1"/>
    <property type="match status" value="1"/>
</dbReference>
<dbReference type="InterPro" id="IPR020846">
    <property type="entry name" value="MFS_dom"/>
</dbReference>
<dbReference type="InterPro" id="IPR036259">
    <property type="entry name" value="MFS_trans_sf"/>
</dbReference>
<dbReference type="AlphaFoldDB" id="A0A2Z4Y8S4"/>
<evidence type="ECO:0000256" key="2">
    <source>
        <dbReference type="ARBA" id="ARBA00022448"/>
    </source>
</evidence>
<feature type="transmembrane region" description="Helical" evidence="7">
    <location>
        <begin position="142"/>
        <end position="163"/>
    </location>
</feature>
<feature type="domain" description="Major facilitator superfamily (MFS) profile" evidence="8">
    <location>
        <begin position="17"/>
        <end position="525"/>
    </location>
</feature>
<dbReference type="Gene3D" id="1.20.1720.10">
    <property type="entry name" value="Multidrug resistance protein D"/>
    <property type="match status" value="1"/>
</dbReference>
<reference evidence="9 10" key="1">
    <citation type="submission" date="2018-05" db="EMBL/GenBank/DDBJ databases">
        <title>A metagenomic window into the 2 km-deep terrestrial subsurface aquifer revealed taxonomically and functionally diverse microbial community comprising novel uncultured bacterial lineages.</title>
        <authorList>
            <person name="Kadnikov V.V."/>
            <person name="Mardanov A.V."/>
            <person name="Beletsky A.V."/>
            <person name="Banks D."/>
            <person name="Pimenov N.V."/>
            <person name="Frank Y.A."/>
            <person name="Karnachuk O.V."/>
            <person name="Ravin N.V."/>
        </authorList>
    </citation>
    <scope>NUCLEOTIDE SEQUENCE [LARGE SCALE GENOMIC DNA]</scope>
    <source>
        <strain evidence="9">BY</strain>
    </source>
</reference>
<dbReference type="KEGG" id="schv:BRCON_2076"/>
<keyword evidence="5 7" id="KW-1133">Transmembrane helix</keyword>
<dbReference type="PRINTS" id="PR01036">
    <property type="entry name" value="TCRTETB"/>
</dbReference>
<gene>
    <name evidence="9" type="ORF">BRCON_2076</name>
</gene>
<evidence type="ECO:0000256" key="7">
    <source>
        <dbReference type="SAM" id="Phobius"/>
    </source>
</evidence>
<evidence type="ECO:0000256" key="4">
    <source>
        <dbReference type="ARBA" id="ARBA00022692"/>
    </source>
</evidence>
<sequence length="531" mass="57464">MTAAELLRPRHVNPWLVAWVVALATFMEVLDTTIAAVSLRHIAGGLAAGLDESTWVLTSYLVANAIVIPISGWLMTIAGRKRFYMGCTALFTLASALCGLAPSLSALIFFRLLQGASGGGLQPAAQAILADAFPKERHGQAFAFYGIAVVFAPIIGPTLGGWITDNFSWHWIFLINVPVGIVSLLLTAIFVFDPPALVEERKRRLAEGVRIDVVGLILVIVGLGSLELFLDEGERHDWLASPFIRTCAISAAACLSALLVWELRHPRPVVDIPLWRNRNFFAASVVMFSIGFILYGTTQLLPQLLQTLLGYTSTLAGMAMTPGGIAVLFMMPIVGQLLSKYHVQPRTLIGVGLCIMAAAMWHMAGFNLQITFQQAVLARIFQAASLGFLFVPINTIAYAGLPPEKSNNAAALINLVRNIGGSTGIAVCTAMLSRRTQFHHLRLGEHLSSLDPQLQQFLSTVEHLLPAGQPSTLASPSPRALALLDAMVNRQAAMMAYLDIFVFLTYVALAMIPLVFVLRKIQPRGGPTLAH</sequence>
<evidence type="ECO:0000313" key="9">
    <source>
        <dbReference type="EMBL" id="AXA36853.1"/>
    </source>
</evidence>
<dbReference type="Gene3D" id="1.20.1250.20">
    <property type="entry name" value="MFS general substrate transporter like domains"/>
    <property type="match status" value="1"/>
</dbReference>
<evidence type="ECO:0000256" key="3">
    <source>
        <dbReference type="ARBA" id="ARBA00022475"/>
    </source>
</evidence>
<dbReference type="EMBL" id="CP030759">
    <property type="protein sequence ID" value="AXA36853.1"/>
    <property type="molecule type" value="Genomic_DNA"/>
</dbReference>
<dbReference type="PROSITE" id="PS50850">
    <property type="entry name" value="MFS"/>
    <property type="match status" value="1"/>
</dbReference>
<accession>A0A2Z4Y8S4</accession>
<feature type="transmembrane region" description="Helical" evidence="7">
    <location>
        <begin position="494"/>
        <end position="518"/>
    </location>
</feature>
<name>A0A2Z4Y8S4_SUMC1</name>
<dbReference type="PANTHER" id="PTHR23501:SF174">
    <property type="entry name" value="MULTIDRUG EXPORT PROTEIN EMRB-RELATED"/>
    <property type="match status" value="1"/>
</dbReference>
<keyword evidence="6 7" id="KW-0472">Membrane</keyword>
<feature type="transmembrane region" description="Helical" evidence="7">
    <location>
        <begin position="12"/>
        <end position="37"/>
    </location>
</feature>
<feature type="transmembrane region" description="Helical" evidence="7">
    <location>
        <begin position="169"/>
        <end position="192"/>
    </location>
</feature>
<evidence type="ECO:0000256" key="5">
    <source>
        <dbReference type="ARBA" id="ARBA00022989"/>
    </source>
</evidence>
<dbReference type="InterPro" id="IPR004638">
    <property type="entry name" value="EmrB-like"/>
</dbReference>
<comment type="subcellular location">
    <subcellularLocation>
        <location evidence="1">Cell membrane</location>
        <topology evidence="1">Multi-pass membrane protein</topology>
    </subcellularLocation>
</comment>
<organism evidence="9 10">
    <name type="scientific">Sumerlaea chitinivorans</name>
    <dbReference type="NCBI Taxonomy" id="2250252"/>
    <lineage>
        <taxon>Bacteria</taxon>
        <taxon>Candidatus Sumerlaeota</taxon>
        <taxon>Candidatus Sumerlaeia</taxon>
        <taxon>Candidatus Sumerlaeales</taxon>
        <taxon>Candidatus Sumerlaeaceae</taxon>
        <taxon>Candidatus Sumerlaea</taxon>
    </lineage>
</organism>
<feature type="transmembrane region" description="Helical" evidence="7">
    <location>
        <begin position="83"/>
        <end position="102"/>
    </location>
</feature>
<evidence type="ECO:0000313" key="10">
    <source>
        <dbReference type="Proteomes" id="UP000262583"/>
    </source>
</evidence>
<feature type="transmembrane region" description="Helical" evidence="7">
    <location>
        <begin position="308"/>
        <end position="335"/>
    </location>
</feature>
<feature type="transmembrane region" description="Helical" evidence="7">
    <location>
        <begin position="242"/>
        <end position="261"/>
    </location>
</feature>
<evidence type="ECO:0000256" key="1">
    <source>
        <dbReference type="ARBA" id="ARBA00004651"/>
    </source>
</evidence>
<feature type="transmembrane region" description="Helical" evidence="7">
    <location>
        <begin position="57"/>
        <end position="76"/>
    </location>
</feature>
<evidence type="ECO:0000256" key="6">
    <source>
        <dbReference type="ARBA" id="ARBA00023136"/>
    </source>
</evidence>
<dbReference type="SUPFAM" id="SSF103473">
    <property type="entry name" value="MFS general substrate transporter"/>
    <property type="match status" value="1"/>
</dbReference>
<dbReference type="GO" id="GO:0005886">
    <property type="term" value="C:plasma membrane"/>
    <property type="evidence" value="ECO:0007669"/>
    <property type="project" value="UniProtKB-SubCell"/>
</dbReference>
<dbReference type="NCBIfam" id="TIGR00711">
    <property type="entry name" value="efflux_EmrB"/>
    <property type="match status" value="1"/>
</dbReference>
<dbReference type="Proteomes" id="UP000262583">
    <property type="component" value="Chromosome"/>
</dbReference>
<keyword evidence="3" id="KW-1003">Cell membrane</keyword>